<dbReference type="GO" id="GO:0045893">
    <property type="term" value="P:positive regulation of DNA-templated transcription"/>
    <property type="evidence" value="ECO:0007669"/>
    <property type="project" value="InterPro"/>
</dbReference>
<evidence type="ECO:0000259" key="6">
    <source>
        <dbReference type="PROSITE" id="PS50937"/>
    </source>
</evidence>
<feature type="domain" description="HTH merR-type" evidence="6">
    <location>
        <begin position="1"/>
        <end position="69"/>
    </location>
</feature>
<evidence type="ECO:0000256" key="3">
    <source>
        <dbReference type="ARBA" id="ARBA00023015"/>
    </source>
</evidence>
<dbReference type="Proteomes" id="UP000234190">
    <property type="component" value="Unassembled WGS sequence"/>
</dbReference>
<dbReference type="InterPro" id="IPR009061">
    <property type="entry name" value="DNA-bd_dom_put_sf"/>
</dbReference>
<evidence type="ECO:0000256" key="2">
    <source>
        <dbReference type="ARBA" id="ARBA00022490"/>
    </source>
</evidence>
<keyword evidence="8" id="KW-1185">Reference proteome</keyword>
<dbReference type="Pfam" id="PF09278">
    <property type="entry name" value="MerR-DNA-bind"/>
    <property type="match status" value="1"/>
</dbReference>
<dbReference type="GO" id="GO:0005737">
    <property type="term" value="C:cytoplasm"/>
    <property type="evidence" value="ECO:0007669"/>
    <property type="project" value="UniProtKB-SubCell"/>
</dbReference>
<dbReference type="OrthoDB" id="9808480at2"/>
<protein>
    <submittedName>
        <fullName evidence="7">Cu(I)-responsive transcriptional regulator</fullName>
    </submittedName>
</protein>
<organism evidence="7 8">
    <name type="scientific">Pollutimonas subterranea</name>
    <dbReference type="NCBI Taxonomy" id="2045210"/>
    <lineage>
        <taxon>Bacteria</taxon>
        <taxon>Pseudomonadati</taxon>
        <taxon>Pseudomonadota</taxon>
        <taxon>Betaproteobacteria</taxon>
        <taxon>Burkholderiales</taxon>
        <taxon>Alcaligenaceae</taxon>
        <taxon>Pollutimonas</taxon>
    </lineage>
</organism>
<evidence type="ECO:0000313" key="8">
    <source>
        <dbReference type="Proteomes" id="UP000234190"/>
    </source>
</evidence>
<reference evidence="7 8" key="1">
    <citation type="submission" date="2017-10" db="EMBL/GenBank/DDBJ databases">
        <title>Two draft genome sequences of Pusillimonas sp. strains isolated from a nitrate- and radionuclide-contaminated groundwater in Russia.</title>
        <authorList>
            <person name="Grouzdev D.S."/>
            <person name="Tourova T.P."/>
            <person name="Goeva M.A."/>
            <person name="Babich T.L."/>
            <person name="Sokolova D.S."/>
            <person name="Abdullin R."/>
            <person name="Poltaraus A.B."/>
            <person name="Toshchakov S.V."/>
            <person name="Nazina T.N."/>
        </authorList>
    </citation>
    <scope>NUCLEOTIDE SEQUENCE [LARGE SCALE GENOMIC DNA]</scope>
    <source>
        <strain evidence="7 8">JR1/69-3-13</strain>
    </source>
</reference>
<dbReference type="PROSITE" id="PS50937">
    <property type="entry name" value="HTH_MERR_2"/>
    <property type="match status" value="1"/>
</dbReference>
<evidence type="ECO:0000256" key="4">
    <source>
        <dbReference type="ARBA" id="ARBA00023125"/>
    </source>
</evidence>
<dbReference type="CDD" id="cd01108">
    <property type="entry name" value="HTH_CueR"/>
    <property type="match status" value="1"/>
</dbReference>
<proteinExistence type="predicted"/>
<dbReference type="Gene3D" id="1.10.1660.10">
    <property type="match status" value="1"/>
</dbReference>
<name>A0A2N4U7Z6_9BURK</name>
<accession>A0A2N4U7Z6</accession>
<comment type="caution">
    <text evidence="7">The sequence shown here is derived from an EMBL/GenBank/DDBJ whole genome shotgun (WGS) entry which is preliminary data.</text>
</comment>
<dbReference type="AlphaFoldDB" id="A0A2N4U7Z6"/>
<dbReference type="InterPro" id="IPR011789">
    <property type="entry name" value="CueR"/>
</dbReference>
<dbReference type="InterPro" id="IPR047057">
    <property type="entry name" value="MerR_fam"/>
</dbReference>
<dbReference type="InterPro" id="IPR015358">
    <property type="entry name" value="Tscrpt_reg_MerR_DNA-bd"/>
</dbReference>
<dbReference type="SUPFAM" id="SSF46955">
    <property type="entry name" value="Putative DNA-binding domain"/>
    <property type="match status" value="1"/>
</dbReference>
<dbReference type="PANTHER" id="PTHR30204">
    <property type="entry name" value="REDOX-CYCLING DRUG-SENSING TRANSCRIPTIONAL ACTIVATOR SOXR"/>
    <property type="match status" value="1"/>
</dbReference>
<dbReference type="Pfam" id="PF00376">
    <property type="entry name" value="MerR"/>
    <property type="match status" value="1"/>
</dbReference>
<sequence>MNIGQASAESGVTAKMIRYYESIELVAAASRSDSGYRQYSAKDVQALRFIKRSRDLGFPLERIKTLLGLWQDTGRKSGDVKKLAREHIAGLDDHIAKLQSIRDELEHLVDCCHGDNRPDCPILADLAKSQLVVAEVGRTQNV</sequence>
<evidence type="ECO:0000256" key="1">
    <source>
        <dbReference type="ARBA" id="ARBA00004496"/>
    </source>
</evidence>
<dbReference type="SMART" id="SM00422">
    <property type="entry name" value="HTH_MERR"/>
    <property type="match status" value="1"/>
</dbReference>
<dbReference type="GO" id="GO:0003700">
    <property type="term" value="F:DNA-binding transcription factor activity"/>
    <property type="evidence" value="ECO:0007669"/>
    <property type="project" value="InterPro"/>
</dbReference>
<dbReference type="GO" id="GO:0005507">
    <property type="term" value="F:copper ion binding"/>
    <property type="evidence" value="ECO:0007669"/>
    <property type="project" value="InterPro"/>
</dbReference>
<dbReference type="PRINTS" id="PR00040">
    <property type="entry name" value="HTHMERR"/>
</dbReference>
<dbReference type="InterPro" id="IPR000551">
    <property type="entry name" value="MerR-type_HTH_dom"/>
</dbReference>
<evidence type="ECO:0000313" key="7">
    <source>
        <dbReference type="EMBL" id="PLC51132.1"/>
    </source>
</evidence>
<comment type="subcellular location">
    <subcellularLocation>
        <location evidence="1">Cytoplasm</location>
    </subcellularLocation>
</comment>
<dbReference type="NCBIfam" id="TIGR02044">
    <property type="entry name" value="CueR"/>
    <property type="match status" value="1"/>
</dbReference>
<evidence type="ECO:0000256" key="5">
    <source>
        <dbReference type="ARBA" id="ARBA00023163"/>
    </source>
</evidence>
<keyword evidence="3" id="KW-0805">Transcription regulation</keyword>
<gene>
    <name evidence="7" type="primary">cueR</name>
    <name evidence="7" type="ORF">CR159_05650</name>
</gene>
<dbReference type="PANTHER" id="PTHR30204:SF94">
    <property type="entry name" value="HEAVY METAL-DEPENDENT TRANSCRIPTIONAL REGULATOR HI_0293-RELATED"/>
    <property type="match status" value="1"/>
</dbReference>
<keyword evidence="4" id="KW-0238">DNA-binding</keyword>
<dbReference type="EMBL" id="PDNW01000003">
    <property type="protein sequence ID" value="PLC51132.1"/>
    <property type="molecule type" value="Genomic_DNA"/>
</dbReference>
<keyword evidence="2" id="KW-0963">Cytoplasm</keyword>
<dbReference type="GO" id="GO:0003677">
    <property type="term" value="F:DNA binding"/>
    <property type="evidence" value="ECO:0007669"/>
    <property type="project" value="UniProtKB-KW"/>
</dbReference>
<keyword evidence="5" id="KW-0804">Transcription</keyword>